<evidence type="ECO:0000256" key="11">
    <source>
        <dbReference type="ARBA" id="ARBA00023136"/>
    </source>
</evidence>
<comment type="subcellular location">
    <subcellularLocation>
        <location evidence="14">Cell membrane</location>
        <topology evidence="14">Multi-pass membrane protein</topology>
    </subcellularLocation>
    <subcellularLocation>
        <location evidence="1">Membrane</location>
        <topology evidence="1">Multi-pass membrane protein</topology>
    </subcellularLocation>
</comment>
<evidence type="ECO:0000256" key="10">
    <source>
        <dbReference type="ARBA" id="ARBA00023008"/>
    </source>
</evidence>
<dbReference type="InterPro" id="IPR008972">
    <property type="entry name" value="Cupredoxin"/>
</dbReference>
<keyword evidence="6 15" id="KW-0479">Metal-binding</keyword>
<evidence type="ECO:0000259" key="17">
    <source>
        <dbReference type="PROSITE" id="PS50857"/>
    </source>
</evidence>
<keyword evidence="3 14" id="KW-0813">Transport</keyword>
<dbReference type="PANTHER" id="PTHR22888:SF18">
    <property type="entry name" value="CYTOCHROME BO(3) UBIQUINOL OXIDASE SUBUNIT 2"/>
    <property type="match status" value="1"/>
</dbReference>
<keyword evidence="5 14" id="KW-0812">Transmembrane</keyword>
<dbReference type="PROSITE" id="PS50857">
    <property type="entry name" value="COX2_CUA"/>
    <property type="match status" value="1"/>
</dbReference>
<evidence type="ECO:0000313" key="20">
    <source>
        <dbReference type="Proteomes" id="UP000192527"/>
    </source>
</evidence>
<reference evidence="19 20" key="1">
    <citation type="submission" date="2017-04" db="EMBL/GenBank/DDBJ databases">
        <title>The whole genome sequencing and assembly of Halobacillus mangrovi strain.</title>
        <authorList>
            <person name="Lee S.-J."/>
            <person name="Park M.-K."/>
            <person name="Kim J.-Y."/>
            <person name="Lee Y.-J."/>
            <person name="Yi H."/>
            <person name="Bahn Y.-S."/>
            <person name="Kim J.F."/>
            <person name="Lee D.-W."/>
        </authorList>
    </citation>
    <scope>NUCLEOTIDE SEQUENCE [LARGE SCALE GENOMIC DNA]</scope>
    <source>
        <strain evidence="19 20">KTB 131</strain>
    </source>
</reference>
<dbReference type="STRING" id="402384.HM131_03795"/>
<dbReference type="InterPro" id="IPR011759">
    <property type="entry name" value="Cyt_c_oxidase_su2_TM_dom"/>
</dbReference>
<evidence type="ECO:0000256" key="15">
    <source>
        <dbReference type="RuleBase" id="RU004024"/>
    </source>
</evidence>
<keyword evidence="8 14" id="KW-0249">Electron transport</keyword>
<dbReference type="GO" id="GO:0005507">
    <property type="term" value="F:copper ion binding"/>
    <property type="evidence" value="ECO:0007669"/>
    <property type="project" value="InterPro"/>
</dbReference>
<dbReference type="RefSeq" id="WP_085028101.1">
    <property type="nucleotide sequence ID" value="NZ_CP020772.1"/>
</dbReference>
<dbReference type="PROSITE" id="PS50999">
    <property type="entry name" value="COX2_TM"/>
    <property type="match status" value="1"/>
</dbReference>
<evidence type="ECO:0000256" key="6">
    <source>
        <dbReference type="ARBA" id="ARBA00022723"/>
    </source>
</evidence>
<dbReference type="Gene3D" id="2.60.40.420">
    <property type="entry name" value="Cupredoxins - blue copper proteins"/>
    <property type="match status" value="1"/>
</dbReference>
<dbReference type="Proteomes" id="UP000192527">
    <property type="component" value="Chromosome"/>
</dbReference>
<dbReference type="InterPro" id="IPR014222">
    <property type="entry name" value="Cyt_c_oxidase_su2"/>
</dbReference>
<dbReference type="OrthoDB" id="9781261at2"/>
<dbReference type="NCBIfam" id="TIGR02866">
    <property type="entry name" value="CoxB"/>
    <property type="match status" value="1"/>
</dbReference>
<dbReference type="SUPFAM" id="SSF49503">
    <property type="entry name" value="Cupredoxins"/>
    <property type="match status" value="1"/>
</dbReference>
<keyword evidence="7" id="KW-1278">Translocase</keyword>
<name>A0A1W5ZRU8_9BACI</name>
<comment type="catalytic activity">
    <reaction evidence="13 15">
        <text>4 Fe(II)-[cytochrome c] + O2 + 8 H(+)(in) = 4 Fe(III)-[cytochrome c] + 2 H2O + 4 H(+)(out)</text>
        <dbReference type="Rhea" id="RHEA:11436"/>
        <dbReference type="Rhea" id="RHEA-COMP:10350"/>
        <dbReference type="Rhea" id="RHEA-COMP:14399"/>
        <dbReference type="ChEBI" id="CHEBI:15377"/>
        <dbReference type="ChEBI" id="CHEBI:15378"/>
        <dbReference type="ChEBI" id="CHEBI:15379"/>
        <dbReference type="ChEBI" id="CHEBI:29033"/>
        <dbReference type="ChEBI" id="CHEBI:29034"/>
        <dbReference type="EC" id="7.1.1.9"/>
    </reaction>
</comment>
<protein>
    <recommendedName>
        <fullName evidence="15">Cytochrome c oxidase subunit 2</fullName>
        <ecNumber evidence="15">7.1.1.9</ecNumber>
    </recommendedName>
</protein>
<evidence type="ECO:0000256" key="7">
    <source>
        <dbReference type="ARBA" id="ARBA00022967"/>
    </source>
</evidence>
<sequence>MKKTGLFFMLLLLSGCNMRVLNPASDTAEKLTDLIYLSFGLMMLVFVIVMILFVHFLRKFRETKETQNVIPDDESENKWLELTWTVLPFVLLAVLAVPTVKATYDLTSQVSGSGEEPQGEAIVVEVVGQQFNWRFTYDNGRTSVDELVLPVGREVEFHLTSNDVIHSFWVPNLAGKIDVIPGEETRLSFQPSDTGTFQGKCAEFCGAEHTLMRFETRVVSEAEFKQWLREQ</sequence>
<dbReference type="PRINTS" id="PR01166">
    <property type="entry name" value="CYCOXIDASEII"/>
</dbReference>
<keyword evidence="9 16" id="KW-1133">Transmembrane helix</keyword>
<organism evidence="19 20">
    <name type="scientific">Halobacillus mangrovi</name>
    <dbReference type="NCBI Taxonomy" id="402384"/>
    <lineage>
        <taxon>Bacteria</taxon>
        <taxon>Bacillati</taxon>
        <taxon>Bacillota</taxon>
        <taxon>Bacilli</taxon>
        <taxon>Bacillales</taxon>
        <taxon>Bacillaceae</taxon>
        <taxon>Halobacillus</taxon>
    </lineage>
</organism>
<evidence type="ECO:0000256" key="8">
    <source>
        <dbReference type="ARBA" id="ARBA00022982"/>
    </source>
</evidence>
<dbReference type="InterPro" id="IPR002429">
    <property type="entry name" value="CcO_II-like_C"/>
</dbReference>
<keyword evidence="10 15" id="KW-0186">Copper</keyword>
<evidence type="ECO:0000256" key="14">
    <source>
        <dbReference type="RuleBase" id="RU000456"/>
    </source>
</evidence>
<feature type="domain" description="Cytochrome oxidase subunit II transmembrane region profile" evidence="18">
    <location>
        <begin position="12"/>
        <end position="110"/>
    </location>
</feature>
<dbReference type="GO" id="GO:0005886">
    <property type="term" value="C:plasma membrane"/>
    <property type="evidence" value="ECO:0007669"/>
    <property type="project" value="UniProtKB-SubCell"/>
</dbReference>
<gene>
    <name evidence="19" type="ORF">HM131_03795</name>
</gene>
<dbReference type="PROSITE" id="PS00078">
    <property type="entry name" value="COX2"/>
    <property type="match status" value="1"/>
</dbReference>
<dbReference type="EMBL" id="CP020772">
    <property type="protein sequence ID" value="ARI76008.1"/>
    <property type="molecule type" value="Genomic_DNA"/>
</dbReference>
<evidence type="ECO:0000256" key="2">
    <source>
        <dbReference type="ARBA" id="ARBA00007866"/>
    </source>
</evidence>
<comment type="cofactor">
    <cofactor evidence="15">
        <name>Cu cation</name>
        <dbReference type="ChEBI" id="CHEBI:23378"/>
    </cofactor>
    <text evidence="15">Binds a copper A center.</text>
</comment>
<dbReference type="SUPFAM" id="SSF81464">
    <property type="entry name" value="Cytochrome c oxidase subunit II-like, transmembrane region"/>
    <property type="match status" value="1"/>
</dbReference>
<dbReference type="KEGG" id="hmn:HM131_03795"/>
<evidence type="ECO:0000256" key="1">
    <source>
        <dbReference type="ARBA" id="ARBA00004141"/>
    </source>
</evidence>
<evidence type="ECO:0000256" key="4">
    <source>
        <dbReference type="ARBA" id="ARBA00022660"/>
    </source>
</evidence>
<comment type="similarity">
    <text evidence="2 14">Belongs to the cytochrome c oxidase subunit 2 family.</text>
</comment>
<dbReference type="GO" id="GO:0042773">
    <property type="term" value="P:ATP synthesis coupled electron transport"/>
    <property type="evidence" value="ECO:0007669"/>
    <property type="project" value="TreeGrafter"/>
</dbReference>
<dbReference type="PROSITE" id="PS51257">
    <property type="entry name" value="PROKAR_LIPOPROTEIN"/>
    <property type="match status" value="1"/>
</dbReference>
<evidence type="ECO:0000256" key="12">
    <source>
        <dbReference type="ARBA" id="ARBA00024688"/>
    </source>
</evidence>
<comment type="function">
    <text evidence="12 15">Subunits I and II form the functional core of the enzyme complex. Electrons originating in cytochrome c are transferred via heme a and Cu(A) to the binuclear center formed by heme a3 and Cu(B).</text>
</comment>
<keyword evidence="4 14" id="KW-0679">Respiratory chain</keyword>
<dbReference type="InterPro" id="IPR036257">
    <property type="entry name" value="Cyt_c_oxidase_su2_TM_sf"/>
</dbReference>
<keyword evidence="11 16" id="KW-0472">Membrane</keyword>
<dbReference type="AlphaFoldDB" id="A0A1W5ZRU8"/>
<proteinExistence type="inferred from homology"/>
<evidence type="ECO:0000313" key="19">
    <source>
        <dbReference type="EMBL" id="ARI76008.1"/>
    </source>
</evidence>
<evidence type="ECO:0000256" key="13">
    <source>
        <dbReference type="ARBA" id="ARBA00047816"/>
    </source>
</evidence>
<dbReference type="GO" id="GO:0016491">
    <property type="term" value="F:oxidoreductase activity"/>
    <property type="evidence" value="ECO:0007669"/>
    <property type="project" value="InterPro"/>
</dbReference>
<dbReference type="Pfam" id="PF02790">
    <property type="entry name" value="COX2_TM"/>
    <property type="match status" value="1"/>
</dbReference>
<dbReference type="GO" id="GO:0004129">
    <property type="term" value="F:cytochrome-c oxidase activity"/>
    <property type="evidence" value="ECO:0007669"/>
    <property type="project" value="UniProtKB-EC"/>
</dbReference>
<evidence type="ECO:0000256" key="9">
    <source>
        <dbReference type="ARBA" id="ARBA00022989"/>
    </source>
</evidence>
<dbReference type="PANTHER" id="PTHR22888">
    <property type="entry name" value="CYTOCHROME C OXIDASE, SUBUNIT II"/>
    <property type="match status" value="1"/>
</dbReference>
<dbReference type="Pfam" id="PF00116">
    <property type="entry name" value="COX2"/>
    <property type="match status" value="1"/>
</dbReference>
<feature type="domain" description="Cytochrome oxidase subunit II copper A binding" evidence="17">
    <location>
        <begin position="119"/>
        <end position="230"/>
    </location>
</feature>
<dbReference type="InterPro" id="IPR045187">
    <property type="entry name" value="CcO_II"/>
</dbReference>
<feature type="transmembrane region" description="Helical" evidence="16">
    <location>
        <begin position="34"/>
        <end position="58"/>
    </location>
</feature>
<dbReference type="Gene3D" id="1.10.287.90">
    <property type="match status" value="1"/>
</dbReference>
<evidence type="ECO:0000256" key="5">
    <source>
        <dbReference type="ARBA" id="ARBA00022692"/>
    </source>
</evidence>
<dbReference type="EC" id="7.1.1.9" evidence="15"/>
<accession>A0A1W5ZRU8</accession>
<dbReference type="InterPro" id="IPR001505">
    <property type="entry name" value="Copper_CuA"/>
</dbReference>
<evidence type="ECO:0000256" key="3">
    <source>
        <dbReference type="ARBA" id="ARBA00022448"/>
    </source>
</evidence>
<evidence type="ECO:0000256" key="16">
    <source>
        <dbReference type="SAM" id="Phobius"/>
    </source>
</evidence>
<keyword evidence="20" id="KW-1185">Reference proteome</keyword>
<evidence type="ECO:0000259" key="18">
    <source>
        <dbReference type="PROSITE" id="PS50999"/>
    </source>
</evidence>